<evidence type="ECO:0000256" key="2">
    <source>
        <dbReference type="SAM" id="Phobius"/>
    </source>
</evidence>
<proteinExistence type="predicted"/>
<evidence type="ECO:0000313" key="3">
    <source>
        <dbReference type="EMBL" id="MED6125968.1"/>
    </source>
</evidence>
<name>A0ABU6RPC4_9FABA</name>
<keyword evidence="4" id="KW-1185">Reference proteome</keyword>
<dbReference type="Proteomes" id="UP001341840">
    <property type="component" value="Unassembled WGS sequence"/>
</dbReference>
<evidence type="ECO:0000313" key="4">
    <source>
        <dbReference type="Proteomes" id="UP001341840"/>
    </source>
</evidence>
<protein>
    <submittedName>
        <fullName evidence="3">Uncharacterized protein</fullName>
    </submittedName>
</protein>
<reference evidence="3 4" key="1">
    <citation type="journal article" date="2023" name="Plants (Basel)">
        <title>Bridging the Gap: Combining Genomics and Transcriptomics Approaches to Understand Stylosanthes scabra, an Orphan Legume from the Brazilian Caatinga.</title>
        <authorList>
            <person name="Ferreira-Neto J.R.C."/>
            <person name="da Silva M.D."/>
            <person name="Binneck E."/>
            <person name="de Melo N.F."/>
            <person name="da Silva R.H."/>
            <person name="de Melo A.L.T.M."/>
            <person name="Pandolfi V."/>
            <person name="Bustamante F.O."/>
            <person name="Brasileiro-Vidal A.C."/>
            <person name="Benko-Iseppon A.M."/>
        </authorList>
    </citation>
    <scope>NUCLEOTIDE SEQUENCE [LARGE SCALE GENOMIC DNA]</scope>
    <source>
        <tissue evidence="3">Leaves</tissue>
    </source>
</reference>
<accession>A0ABU6RPC4</accession>
<gene>
    <name evidence="3" type="ORF">PIB30_073678</name>
</gene>
<keyword evidence="2" id="KW-0472">Membrane</keyword>
<feature type="transmembrane region" description="Helical" evidence="2">
    <location>
        <begin position="40"/>
        <end position="61"/>
    </location>
</feature>
<keyword evidence="2" id="KW-1133">Transmembrane helix</keyword>
<organism evidence="3 4">
    <name type="scientific">Stylosanthes scabra</name>
    <dbReference type="NCBI Taxonomy" id="79078"/>
    <lineage>
        <taxon>Eukaryota</taxon>
        <taxon>Viridiplantae</taxon>
        <taxon>Streptophyta</taxon>
        <taxon>Embryophyta</taxon>
        <taxon>Tracheophyta</taxon>
        <taxon>Spermatophyta</taxon>
        <taxon>Magnoliopsida</taxon>
        <taxon>eudicotyledons</taxon>
        <taxon>Gunneridae</taxon>
        <taxon>Pentapetalae</taxon>
        <taxon>rosids</taxon>
        <taxon>fabids</taxon>
        <taxon>Fabales</taxon>
        <taxon>Fabaceae</taxon>
        <taxon>Papilionoideae</taxon>
        <taxon>50 kb inversion clade</taxon>
        <taxon>dalbergioids sensu lato</taxon>
        <taxon>Dalbergieae</taxon>
        <taxon>Pterocarpus clade</taxon>
        <taxon>Stylosanthes</taxon>
    </lineage>
</organism>
<comment type="caution">
    <text evidence="3">The sequence shown here is derived from an EMBL/GenBank/DDBJ whole genome shotgun (WGS) entry which is preliminary data.</text>
</comment>
<evidence type="ECO:0000256" key="1">
    <source>
        <dbReference type="SAM" id="MobiDB-lite"/>
    </source>
</evidence>
<feature type="region of interest" description="Disordered" evidence="1">
    <location>
        <begin position="105"/>
        <end position="124"/>
    </location>
</feature>
<feature type="non-terminal residue" evidence="3">
    <location>
        <position position="1"/>
    </location>
</feature>
<dbReference type="EMBL" id="JASCZI010031107">
    <property type="protein sequence ID" value="MED6125968.1"/>
    <property type="molecule type" value="Genomic_DNA"/>
</dbReference>
<sequence length="124" mass="13325">AGIPTRAVQYGNINRKNKDRWHIVIVLKVSHLAWPNQSGIIRLGGFLHGGINCINVAWMIFGGRHMYPMTSVSSQRSGYDLGRDSLLAVSCTDCVLQPGTHASCGPGGEATMSRSADACGSLKR</sequence>
<keyword evidence="2" id="KW-0812">Transmembrane</keyword>